<proteinExistence type="predicted"/>
<evidence type="ECO:0000313" key="3">
    <source>
        <dbReference type="Proteomes" id="UP000562492"/>
    </source>
</evidence>
<dbReference type="Proteomes" id="UP000562492">
    <property type="component" value="Unassembled WGS sequence"/>
</dbReference>
<keyword evidence="3" id="KW-1185">Reference proteome</keyword>
<evidence type="ECO:0000256" key="1">
    <source>
        <dbReference type="SAM" id="Phobius"/>
    </source>
</evidence>
<sequence>MRPYPVRNKNADRGFMLIEVLVSLLIFSFGVIGLMGMQARAIQAGTDAQDRDIAARLANQLSSQMQIGRTTDLSAANLAAWKDLVAAELPNGEGSVTQVTTGTNAKILVTWLAPTRTTGSSTTDVKSRFSTQVVLPQ</sequence>
<comment type="caution">
    <text evidence="2">The sequence shown here is derived from an EMBL/GenBank/DDBJ whole genome shotgun (WGS) entry which is preliminary data.</text>
</comment>
<dbReference type="RefSeq" id="WP_184711728.1">
    <property type="nucleotide sequence ID" value="NZ_JACHKZ010000053.1"/>
</dbReference>
<accession>A0ABR6RLM4</accession>
<feature type="transmembrane region" description="Helical" evidence="1">
    <location>
        <begin position="15"/>
        <end position="35"/>
    </location>
</feature>
<gene>
    <name evidence="2" type="ORF">HNP33_004203</name>
</gene>
<protein>
    <submittedName>
        <fullName evidence="2">Type IV pilus assembly protein PilV</fullName>
    </submittedName>
</protein>
<keyword evidence="1" id="KW-0812">Transmembrane</keyword>
<reference evidence="2 3" key="1">
    <citation type="submission" date="2020-08" db="EMBL/GenBank/DDBJ databases">
        <title>Functional genomics of gut bacteria from endangered species of beetles.</title>
        <authorList>
            <person name="Carlos-Shanley C."/>
        </authorList>
    </citation>
    <scope>NUCLEOTIDE SEQUENCE [LARGE SCALE GENOMIC DNA]</scope>
    <source>
        <strain evidence="2 3">S00124</strain>
    </source>
</reference>
<evidence type="ECO:0000313" key="2">
    <source>
        <dbReference type="EMBL" id="MBB6580077.1"/>
    </source>
</evidence>
<keyword evidence="1" id="KW-1133">Transmembrane helix</keyword>
<name>A0ABR6RLM4_9BURK</name>
<keyword evidence="1" id="KW-0472">Membrane</keyword>
<dbReference type="EMBL" id="JACHKZ010000053">
    <property type="protein sequence ID" value="MBB6580077.1"/>
    <property type="molecule type" value="Genomic_DNA"/>
</dbReference>
<organism evidence="2 3">
    <name type="scientific">Comamonas odontotermitis</name>
    <dbReference type="NCBI Taxonomy" id="379895"/>
    <lineage>
        <taxon>Bacteria</taxon>
        <taxon>Pseudomonadati</taxon>
        <taxon>Pseudomonadota</taxon>
        <taxon>Betaproteobacteria</taxon>
        <taxon>Burkholderiales</taxon>
        <taxon>Comamonadaceae</taxon>
        <taxon>Comamonas</taxon>
    </lineage>
</organism>